<dbReference type="AlphaFoldDB" id="A0A6P6V0T4"/>
<dbReference type="GeneID" id="113717553"/>
<gene>
    <name evidence="2" type="primary">LOC113717553</name>
</gene>
<sequence>MGNLMSCSTLPTPLMKTTRAARVILPGGEVRQFRQLVKAAELMLECPNYFLVNSKSLNIGKRFSALSADEDLEFGNVYIMFQMKRVNSIVTAADMAVVLMAANTAARRIAGGKVEPEVAAAAVTRDDDQEVGRSRLNLEEIEGFKDMEYRFRLASCKSRKPLLDTITEEPVFSR</sequence>
<keyword evidence="1" id="KW-1185">Reference proteome</keyword>
<reference evidence="1" key="1">
    <citation type="journal article" date="2025" name="Foods">
        <title>Unveiling the Microbial Signatures of Arabica Coffee Cherries: Insights into Ripeness Specific Diversity, Functional Traits, and Implications for Quality and Safety.</title>
        <authorList>
            <consortium name="RefSeq"/>
            <person name="Tenea G.N."/>
            <person name="Cifuentes V."/>
            <person name="Reyes P."/>
            <person name="Cevallos-Vallejos M."/>
        </authorList>
    </citation>
    <scope>NUCLEOTIDE SEQUENCE [LARGE SCALE GENOMIC DNA]</scope>
</reference>
<reference evidence="2" key="2">
    <citation type="submission" date="2025-08" db="UniProtKB">
        <authorList>
            <consortium name="RefSeq"/>
        </authorList>
    </citation>
    <scope>IDENTIFICATION</scope>
    <source>
        <tissue evidence="2">Leaves</tissue>
    </source>
</reference>
<dbReference type="PANTHER" id="PTHR33052">
    <property type="entry name" value="DUF4228 DOMAIN PROTEIN-RELATED"/>
    <property type="match status" value="1"/>
</dbReference>
<accession>A0A6P6V0T4</accession>
<dbReference type="OrthoDB" id="1922322at2759"/>
<dbReference type="Proteomes" id="UP001652660">
    <property type="component" value="Unplaced"/>
</dbReference>
<dbReference type="Pfam" id="PF14009">
    <property type="entry name" value="PADRE"/>
    <property type="match status" value="1"/>
</dbReference>
<protein>
    <submittedName>
        <fullName evidence="2">Uncharacterized protein</fullName>
    </submittedName>
</protein>
<dbReference type="InterPro" id="IPR025322">
    <property type="entry name" value="PADRE_dom"/>
</dbReference>
<evidence type="ECO:0000313" key="1">
    <source>
        <dbReference type="Proteomes" id="UP001652660"/>
    </source>
</evidence>
<organism evidence="1 2">
    <name type="scientific">Coffea arabica</name>
    <name type="common">Arabian coffee</name>
    <dbReference type="NCBI Taxonomy" id="13443"/>
    <lineage>
        <taxon>Eukaryota</taxon>
        <taxon>Viridiplantae</taxon>
        <taxon>Streptophyta</taxon>
        <taxon>Embryophyta</taxon>
        <taxon>Tracheophyta</taxon>
        <taxon>Spermatophyta</taxon>
        <taxon>Magnoliopsida</taxon>
        <taxon>eudicotyledons</taxon>
        <taxon>Gunneridae</taxon>
        <taxon>Pentapetalae</taxon>
        <taxon>asterids</taxon>
        <taxon>lamiids</taxon>
        <taxon>Gentianales</taxon>
        <taxon>Rubiaceae</taxon>
        <taxon>Ixoroideae</taxon>
        <taxon>Gardenieae complex</taxon>
        <taxon>Bertiereae - Coffeeae clade</taxon>
        <taxon>Coffeeae</taxon>
        <taxon>Coffea</taxon>
    </lineage>
</organism>
<dbReference type="RefSeq" id="XP_027098086.1">
    <property type="nucleotide sequence ID" value="XM_027242285.2"/>
</dbReference>
<proteinExistence type="predicted"/>
<evidence type="ECO:0000313" key="2">
    <source>
        <dbReference type="RefSeq" id="XP_027098086.1"/>
    </source>
</evidence>
<name>A0A6P6V0T4_COFAR</name>